<organism evidence="1 2">
    <name type="scientific">Mycolicibacterium insubricum</name>
    <dbReference type="NCBI Taxonomy" id="444597"/>
    <lineage>
        <taxon>Bacteria</taxon>
        <taxon>Bacillati</taxon>
        <taxon>Actinomycetota</taxon>
        <taxon>Actinomycetes</taxon>
        <taxon>Mycobacteriales</taxon>
        <taxon>Mycobacteriaceae</taxon>
        <taxon>Mycolicibacterium</taxon>
    </lineage>
</organism>
<accession>A0A1X0DKB0</accession>
<evidence type="ECO:0000313" key="2">
    <source>
        <dbReference type="Proteomes" id="UP000192801"/>
    </source>
</evidence>
<keyword evidence="2" id="KW-1185">Reference proteome</keyword>
<comment type="caution">
    <text evidence="1">The sequence shown here is derived from an EMBL/GenBank/DDBJ whole genome shotgun (WGS) entry which is preliminary data.</text>
</comment>
<dbReference type="STRING" id="444597.BST26_04405"/>
<protein>
    <submittedName>
        <fullName evidence="1">Uncharacterized protein</fullName>
    </submittedName>
</protein>
<dbReference type="Proteomes" id="UP000192801">
    <property type="component" value="Unassembled WGS sequence"/>
</dbReference>
<proteinExistence type="predicted"/>
<gene>
    <name evidence="1" type="ORF">BST26_04405</name>
</gene>
<reference evidence="1 2" key="1">
    <citation type="submission" date="2016-12" db="EMBL/GenBank/DDBJ databases">
        <title>The new phylogeny of genus Mycobacterium.</title>
        <authorList>
            <person name="Tortoli E."/>
            <person name="Trovato A."/>
            <person name="Cirillo D.M."/>
        </authorList>
    </citation>
    <scope>NUCLEOTIDE SEQUENCE [LARGE SCALE GENOMIC DNA]</scope>
    <source>
        <strain evidence="1 2">DSM 45130</strain>
    </source>
</reference>
<sequence>MTRMTTTGPGYHRASAAVMFGGVTALTLGFALSTAATASADQTVQNTYAVKGSETVNVAVRCPDNMYLVMSDYSSSARLVPYGVEVIESGTAVGVTMTGVDQQQGSGSYRGATGTATNWSVWPQDIVIKAHCTDRKQVPVG</sequence>
<evidence type="ECO:0000313" key="1">
    <source>
        <dbReference type="EMBL" id="ORA72843.1"/>
    </source>
</evidence>
<name>A0A1X0DKB0_9MYCO</name>
<dbReference type="AlphaFoldDB" id="A0A1X0DKB0"/>
<dbReference type="EMBL" id="MVHS01000006">
    <property type="protein sequence ID" value="ORA72843.1"/>
    <property type="molecule type" value="Genomic_DNA"/>
</dbReference>